<dbReference type="GO" id="GO:0046982">
    <property type="term" value="F:protein heterodimerization activity"/>
    <property type="evidence" value="ECO:0007669"/>
    <property type="project" value="UniProtKB-ARBA"/>
</dbReference>
<protein>
    <recommendedName>
        <fullName evidence="18">Probable histone-arginine methyltransferase CARM1</fullName>
        <ecNumber evidence="4">2.1.1.319</ecNumber>
    </recommendedName>
    <alternativeName>
        <fullName evidence="15">Protein arginine N-methyltransferase 4</fullName>
    </alternativeName>
</protein>
<reference evidence="21 22" key="1">
    <citation type="journal article" date="2020" name="Nat. Food">
        <title>A phased Vanilla planifolia genome enables genetic improvement of flavour and production.</title>
        <authorList>
            <person name="Hasing T."/>
            <person name="Tang H."/>
            <person name="Brym M."/>
            <person name="Khazi F."/>
            <person name="Huang T."/>
            <person name="Chambers A.H."/>
        </authorList>
    </citation>
    <scope>NUCLEOTIDE SEQUENCE [LARGE SCALE GENOMIC DNA]</scope>
    <source>
        <tissue evidence="21">Leaf</tissue>
    </source>
</reference>
<dbReference type="PROSITE" id="PS51678">
    <property type="entry name" value="SAM_MT_PRMT"/>
    <property type="match status" value="1"/>
</dbReference>
<dbReference type="InterPro" id="IPR029063">
    <property type="entry name" value="SAM-dependent_MTases_sf"/>
</dbReference>
<comment type="caution">
    <text evidence="21">The sequence shown here is derived from an EMBL/GenBank/DDBJ whole genome shotgun (WGS) entry which is preliminary data.</text>
</comment>
<evidence type="ECO:0000256" key="6">
    <source>
        <dbReference type="ARBA" id="ARBA00022603"/>
    </source>
</evidence>
<dbReference type="GO" id="GO:0042803">
    <property type="term" value="F:protein homodimerization activity"/>
    <property type="evidence" value="ECO:0007669"/>
    <property type="project" value="UniProtKB-ARBA"/>
</dbReference>
<dbReference type="Gene3D" id="3.40.50.150">
    <property type="entry name" value="Vaccinia Virus protein VP39"/>
    <property type="match status" value="1"/>
</dbReference>
<dbReference type="PANTHER" id="PTHR11006">
    <property type="entry name" value="PROTEIN ARGININE N-METHYLTRANSFERASE"/>
    <property type="match status" value="1"/>
</dbReference>
<evidence type="ECO:0000256" key="1">
    <source>
        <dbReference type="ARBA" id="ARBA00004123"/>
    </source>
</evidence>
<keyword evidence="9 19" id="KW-0949">S-adenosyl-L-methionine</keyword>
<evidence type="ECO:0000313" key="22">
    <source>
        <dbReference type="Proteomes" id="UP000639772"/>
    </source>
</evidence>
<comment type="function">
    <text evidence="17">Methylates (mono- and asymmetric dimethylation) the guanidino nitrogens of arginyl residues in several proteins involved in DNA packaging, transcription regulation, and mRNA stability. Recruited to promoters upon gene activation, methylates histone H3 and activates transcription via chromatin remodeling.</text>
</comment>
<evidence type="ECO:0000256" key="11">
    <source>
        <dbReference type="ARBA" id="ARBA00022853"/>
    </source>
</evidence>
<dbReference type="GO" id="GO:0035242">
    <property type="term" value="F:protein-arginine omega-N asymmetric methyltransferase activity"/>
    <property type="evidence" value="ECO:0007669"/>
    <property type="project" value="UniProtKB-EC"/>
</dbReference>
<keyword evidence="5" id="KW-0963">Cytoplasm</keyword>
<dbReference type="Pfam" id="PF06325">
    <property type="entry name" value="PrmA"/>
    <property type="match status" value="1"/>
</dbReference>
<dbReference type="InterPro" id="IPR003653">
    <property type="entry name" value="Peptidase_C48_C"/>
</dbReference>
<evidence type="ECO:0000256" key="7">
    <source>
        <dbReference type="ARBA" id="ARBA00022670"/>
    </source>
</evidence>
<keyword evidence="12" id="KW-0805">Transcription regulation</keyword>
<feature type="domain" description="Ubiquitin-like protease family profile" evidence="20">
    <location>
        <begin position="613"/>
        <end position="785"/>
    </location>
</feature>
<dbReference type="GO" id="GO:0032259">
    <property type="term" value="P:methylation"/>
    <property type="evidence" value="ECO:0007669"/>
    <property type="project" value="UniProtKB-KW"/>
</dbReference>
<dbReference type="GO" id="GO:0006508">
    <property type="term" value="P:proteolysis"/>
    <property type="evidence" value="ECO:0007669"/>
    <property type="project" value="UniProtKB-KW"/>
</dbReference>
<dbReference type="CDD" id="cd02440">
    <property type="entry name" value="AdoMet_MTases"/>
    <property type="match status" value="1"/>
</dbReference>
<evidence type="ECO:0000256" key="12">
    <source>
        <dbReference type="ARBA" id="ARBA00023015"/>
    </source>
</evidence>
<keyword evidence="10" id="KW-0378">Hydrolase</keyword>
<dbReference type="GO" id="GO:0009909">
    <property type="term" value="P:regulation of flower development"/>
    <property type="evidence" value="ECO:0007669"/>
    <property type="project" value="UniProtKB-ARBA"/>
</dbReference>
<dbReference type="OrthoDB" id="7848332at2759"/>
<feature type="non-terminal residue" evidence="21">
    <location>
        <position position="1"/>
    </location>
</feature>
<dbReference type="AlphaFoldDB" id="A0A835S4Q8"/>
<evidence type="ECO:0000313" key="21">
    <source>
        <dbReference type="EMBL" id="KAG0500310.1"/>
    </source>
</evidence>
<evidence type="ECO:0000256" key="10">
    <source>
        <dbReference type="ARBA" id="ARBA00022801"/>
    </source>
</evidence>
<evidence type="ECO:0000256" key="17">
    <source>
        <dbReference type="ARBA" id="ARBA00059406"/>
    </source>
</evidence>
<organism evidence="21 22">
    <name type="scientific">Vanilla planifolia</name>
    <name type="common">Vanilla</name>
    <dbReference type="NCBI Taxonomy" id="51239"/>
    <lineage>
        <taxon>Eukaryota</taxon>
        <taxon>Viridiplantae</taxon>
        <taxon>Streptophyta</taxon>
        <taxon>Embryophyta</taxon>
        <taxon>Tracheophyta</taxon>
        <taxon>Spermatophyta</taxon>
        <taxon>Magnoliopsida</taxon>
        <taxon>Liliopsida</taxon>
        <taxon>Asparagales</taxon>
        <taxon>Orchidaceae</taxon>
        <taxon>Vanilloideae</taxon>
        <taxon>Vanilleae</taxon>
        <taxon>Vanilla</taxon>
    </lineage>
</organism>
<accession>A0A835S4Q8</accession>
<evidence type="ECO:0000256" key="2">
    <source>
        <dbReference type="ARBA" id="ARBA00004496"/>
    </source>
</evidence>
<gene>
    <name evidence="21" type="ORF">HPP92_000382</name>
</gene>
<keyword evidence="8 19" id="KW-0808">Transferase</keyword>
<dbReference type="Pfam" id="PF02902">
    <property type="entry name" value="Peptidase_C48"/>
    <property type="match status" value="1"/>
</dbReference>
<evidence type="ECO:0000256" key="14">
    <source>
        <dbReference type="ARBA" id="ARBA00023242"/>
    </source>
</evidence>
<comment type="catalytic activity">
    <reaction evidence="16">
        <text>L-arginyl-[protein] + 2 S-adenosyl-L-methionine = N(omega),N(omega)-dimethyl-L-arginyl-[protein] + 2 S-adenosyl-L-homocysteine + 2 H(+)</text>
        <dbReference type="Rhea" id="RHEA:48096"/>
        <dbReference type="Rhea" id="RHEA-COMP:10532"/>
        <dbReference type="Rhea" id="RHEA-COMP:11991"/>
        <dbReference type="ChEBI" id="CHEBI:15378"/>
        <dbReference type="ChEBI" id="CHEBI:29965"/>
        <dbReference type="ChEBI" id="CHEBI:57856"/>
        <dbReference type="ChEBI" id="CHEBI:59789"/>
        <dbReference type="ChEBI" id="CHEBI:61897"/>
        <dbReference type="EC" id="2.1.1.319"/>
    </reaction>
</comment>
<dbReference type="Pfam" id="PF22528">
    <property type="entry name" value="PRMT_C"/>
    <property type="match status" value="1"/>
</dbReference>
<dbReference type="GO" id="GO:0035241">
    <property type="term" value="F:protein-arginine omega-N monomethyltransferase activity"/>
    <property type="evidence" value="ECO:0007669"/>
    <property type="project" value="UniProtKB-ARBA"/>
</dbReference>
<dbReference type="PANTHER" id="PTHR11006:SF10">
    <property type="entry name" value="HISTONE-ARGININE METHYLTRANSFERASE CARMER-RELATED"/>
    <property type="match status" value="1"/>
</dbReference>
<name>A0A835S4Q8_VANPL</name>
<dbReference type="GO" id="GO:0010228">
    <property type="term" value="P:vegetative to reproductive phase transition of meristem"/>
    <property type="evidence" value="ECO:0007669"/>
    <property type="project" value="UniProtKB-ARBA"/>
</dbReference>
<dbReference type="GO" id="GO:0005634">
    <property type="term" value="C:nucleus"/>
    <property type="evidence" value="ECO:0007669"/>
    <property type="project" value="UniProtKB-SubCell"/>
</dbReference>
<keyword evidence="13" id="KW-0804">Transcription</keyword>
<dbReference type="SUPFAM" id="SSF53335">
    <property type="entry name" value="S-adenosyl-L-methionine-dependent methyltransferases"/>
    <property type="match status" value="1"/>
</dbReference>
<evidence type="ECO:0000256" key="3">
    <source>
        <dbReference type="ARBA" id="ARBA00005234"/>
    </source>
</evidence>
<dbReference type="Proteomes" id="UP000639772">
    <property type="component" value="Chromosome 1"/>
</dbReference>
<evidence type="ECO:0000256" key="19">
    <source>
        <dbReference type="PROSITE-ProRule" id="PRU01015"/>
    </source>
</evidence>
<sequence length="815" mass="92978">PMENGSRVATQSKFDNKIEASSAKMYFHYYGQLLHQQNMLQDYVRTGTYYSAVMENCLDFQDRVVVDVGAGSGILSLFAAQAGAKHVYAVEASEMAEYANRLVAGNPALASRITVIKGKIEEVELPEKADILISEPMGTLLVNERMLETYVIARDRFLLPDGKMFPSVGRIHMAPFSDEYLFVEIANKALFWQQQNFYGVDLTPLYGSAFQGYFSQPVVDAFDPRLLVSLPTFHVLDFSCIKEEDLYEIDIPLNFIASVGTRVHGLACWFDVLFNGSSFQRWLTTSPGSPTTHWYQMRCVLSQPLYVMAGQEITGRLHLVAHSAQSYTIHLTMSVKMWGTGANHGGIMQTSTGKLELKEPYYRLSQPQPYIPTQDQQLHQQLVTSQISLSPSPWCLPALLLPHLLFLLIDSLSTHHSVVFLSFVLGFSPLTHLSHQILFYAAKMGNLWSQAYPWKRNGRTTFDGLKSLEEHSATTPDAASKVGFFRRKPFSPQASGLLVVTWNEDRSVLVVCRKLEDARTVSLESVPAKESAWVKQTSPIHNTLYVDTKKYPIIKELEFDLSIASQEISGLWKAEYLEDLFQPLEDVELEEISHALYGCNSYEILVIHEPSHITITRKVLQCLRPGCWLNDEVINLYLELLMERERREPKKFLKCHFFNTFFCKKLTSGVNGYDFSAVRRWTTQKKLGYALVECDKLFVPIHKTEHWCLVVIDIKDQAFLYLDSLGGVDTSVLKFMECYLVEEASDKSGKVINTSSWKKGSINDLPKQKNGWDCGMFMLKYTDFYSRGLNLHFDQEHMDYFRKRTVKEILRLRAE</sequence>
<dbReference type="EC" id="2.1.1.319" evidence="4"/>
<evidence type="ECO:0000256" key="18">
    <source>
        <dbReference type="ARBA" id="ARBA00072482"/>
    </source>
</evidence>
<evidence type="ECO:0000256" key="4">
    <source>
        <dbReference type="ARBA" id="ARBA00011925"/>
    </source>
</evidence>
<evidence type="ECO:0000256" key="13">
    <source>
        <dbReference type="ARBA" id="ARBA00023163"/>
    </source>
</evidence>
<dbReference type="Gene3D" id="2.70.160.11">
    <property type="entry name" value="Hnrnp arginine n-methyltransferase1"/>
    <property type="match status" value="1"/>
</dbReference>
<evidence type="ECO:0000256" key="5">
    <source>
        <dbReference type="ARBA" id="ARBA00022490"/>
    </source>
</evidence>
<evidence type="ECO:0000256" key="8">
    <source>
        <dbReference type="ARBA" id="ARBA00022679"/>
    </source>
</evidence>
<comment type="subcellular location">
    <subcellularLocation>
        <location evidence="2">Cytoplasm</location>
    </subcellularLocation>
    <subcellularLocation>
        <location evidence="1">Nucleus</location>
    </subcellularLocation>
</comment>
<dbReference type="InterPro" id="IPR055135">
    <property type="entry name" value="PRMT_dom"/>
</dbReference>
<keyword evidence="6 19" id="KW-0489">Methyltransferase</keyword>
<keyword evidence="7" id="KW-0645">Protease</keyword>
<dbReference type="FunFam" id="3.40.50.150:FF:000052">
    <property type="entry name" value="Probable histone-arginine methyltransferase CARM1"/>
    <property type="match status" value="1"/>
</dbReference>
<dbReference type="GO" id="GO:0070611">
    <property type="term" value="F:histone H3R2 methyltransferase activity"/>
    <property type="evidence" value="ECO:0007669"/>
    <property type="project" value="TreeGrafter"/>
</dbReference>
<dbReference type="InterPro" id="IPR025799">
    <property type="entry name" value="Arg_MeTrfase"/>
</dbReference>
<dbReference type="SUPFAM" id="SSF54001">
    <property type="entry name" value="Cysteine proteinases"/>
    <property type="match status" value="1"/>
</dbReference>
<dbReference type="InterPro" id="IPR038765">
    <property type="entry name" value="Papain-like_cys_pep_sf"/>
</dbReference>
<dbReference type="PROSITE" id="PS50600">
    <property type="entry name" value="ULP_PROTEASE"/>
    <property type="match status" value="1"/>
</dbReference>
<evidence type="ECO:0000256" key="9">
    <source>
        <dbReference type="ARBA" id="ARBA00022691"/>
    </source>
</evidence>
<dbReference type="FunFam" id="2.70.160.11:FF:000002">
    <property type="entry name" value="Probable histone-arginine methyltransferase CARM1"/>
    <property type="match status" value="1"/>
</dbReference>
<dbReference type="EMBL" id="JADCNM010000001">
    <property type="protein sequence ID" value="KAG0500310.1"/>
    <property type="molecule type" value="Genomic_DNA"/>
</dbReference>
<proteinExistence type="inferred from homology"/>
<evidence type="ECO:0000256" key="16">
    <source>
        <dbReference type="ARBA" id="ARBA00049086"/>
    </source>
</evidence>
<evidence type="ECO:0000259" key="20">
    <source>
        <dbReference type="PROSITE" id="PS50600"/>
    </source>
</evidence>
<keyword evidence="11" id="KW-0156">Chromatin regulator</keyword>
<dbReference type="GO" id="GO:0005737">
    <property type="term" value="C:cytoplasm"/>
    <property type="evidence" value="ECO:0007669"/>
    <property type="project" value="UniProtKB-SubCell"/>
</dbReference>
<dbReference type="Gene3D" id="3.40.395.10">
    <property type="entry name" value="Adenoviral Proteinase, Chain A"/>
    <property type="match status" value="1"/>
</dbReference>
<dbReference type="GO" id="GO:0008234">
    <property type="term" value="F:cysteine-type peptidase activity"/>
    <property type="evidence" value="ECO:0007669"/>
    <property type="project" value="InterPro"/>
</dbReference>
<evidence type="ECO:0000256" key="15">
    <source>
        <dbReference type="ARBA" id="ARBA00030670"/>
    </source>
</evidence>
<keyword evidence="14" id="KW-0539">Nucleus</keyword>
<comment type="similarity">
    <text evidence="3">Belongs to the peptidase C48 family.</text>
</comment>